<organism evidence="2 3">
    <name type="scientific">Kwoniella dendrophila CBS 6074</name>
    <dbReference type="NCBI Taxonomy" id="1295534"/>
    <lineage>
        <taxon>Eukaryota</taxon>
        <taxon>Fungi</taxon>
        <taxon>Dikarya</taxon>
        <taxon>Basidiomycota</taxon>
        <taxon>Agaricomycotina</taxon>
        <taxon>Tremellomycetes</taxon>
        <taxon>Tremellales</taxon>
        <taxon>Cryptococcaceae</taxon>
        <taxon>Kwoniella</taxon>
    </lineage>
</organism>
<reference evidence="2 3" key="1">
    <citation type="submission" date="2024-01" db="EMBL/GenBank/DDBJ databases">
        <title>Comparative genomics of Cryptococcus and Kwoniella reveals pathogenesis evolution and contrasting modes of karyotype evolution via chromosome fusion or intercentromeric recombination.</title>
        <authorList>
            <person name="Coelho M.A."/>
            <person name="David-Palma M."/>
            <person name="Shea T."/>
            <person name="Bowers K."/>
            <person name="McGinley-Smith S."/>
            <person name="Mohammad A.W."/>
            <person name="Gnirke A."/>
            <person name="Yurkov A.M."/>
            <person name="Nowrousian M."/>
            <person name="Sun S."/>
            <person name="Cuomo C.A."/>
            <person name="Heitman J."/>
        </authorList>
    </citation>
    <scope>NUCLEOTIDE SEQUENCE [LARGE SCALE GENOMIC DNA]</scope>
    <source>
        <strain evidence="2 3">CBS 6074</strain>
    </source>
</reference>
<evidence type="ECO:0000313" key="3">
    <source>
        <dbReference type="Proteomes" id="UP001355207"/>
    </source>
</evidence>
<dbReference type="RefSeq" id="XP_066079238.1">
    <property type="nucleotide sequence ID" value="XM_066223141.1"/>
</dbReference>
<keyword evidence="1" id="KW-0812">Transmembrane</keyword>
<protein>
    <submittedName>
        <fullName evidence="2">Uncharacterized protein</fullName>
    </submittedName>
</protein>
<keyword evidence="1" id="KW-0472">Membrane</keyword>
<sequence length="84" mass="9582">MEPDSEEDPVIENIPKLITGDIRTNASAKFKEHVLGDEWIETDIKTEIPFTQVLVGIVRLLGILVYFPYYASGQSMIMIKTKRK</sequence>
<gene>
    <name evidence="2" type="ORF">L201_007434</name>
</gene>
<dbReference type="GeneID" id="91098103"/>
<keyword evidence="1" id="KW-1133">Transmembrane helix</keyword>
<keyword evidence="3" id="KW-1185">Reference proteome</keyword>
<name>A0AAX4K419_9TREE</name>
<dbReference type="AlphaFoldDB" id="A0AAX4K419"/>
<accession>A0AAX4K419</accession>
<proteinExistence type="predicted"/>
<dbReference type="EMBL" id="CP144107">
    <property type="protein sequence ID" value="WWC92476.1"/>
    <property type="molecule type" value="Genomic_DNA"/>
</dbReference>
<evidence type="ECO:0000313" key="2">
    <source>
        <dbReference type="EMBL" id="WWC92476.1"/>
    </source>
</evidence>
<evidence type="ECO:0000256" key="1">
    <source>
        <dbReference type="SAM" id="Phobius"/>
    </source>
</evidence>
<dbReference type="Proteomes" id="UP001355207">
    <property type="component" value="Chromosome 10"/>
</dbReference>
<feature type="transmembrane region" description="Helical" evidence="1">
    <location>
        <begin position="53"/>
        <end position="72"/>
    </location>
</feature>